<dbReference type="InterPro" id="IPR012341">
    <property type="entry name" value="6hp_glycosidase-like_sf"/>
</dbReference>
<dbReference type="PANTHER" id="PTHR23403">
    <property type="entry name" value="TREHALASE"/>
    <property type="match status" value="1"/>
</dbReference>
<dbReference type="PANTHER" id="PTHR23403:SF1">
    <property type="entry name" value="TREHALASE"/>
    <property type="match status" value="1"/>
</dbReference>
<dbReference type="PRINTS" id="PR00744">
    <property type="entry name" value="GLHYDRLASE37"/>
</dbReference>
<dbReference type="PROSITE" id="PS00928">
    <property type="entry name" value="TREHALASE_2"/>
    <property type="match status" value="1"/>
</dbReference>
<dbReference type="PROSITE" id="PS00927">
    <property type="entry name" value="TREHALASE_1"/>
    <property type="match status" value="1"/>
</dbReference>
<keyword evidence="7" id="KW-1185">Reference proteome</keyword>
<dbReference type="InterPro" id="IPR001661">
    <property type="entry name" value="Glyco_hydro_37"/>
</dbReference>
<evidence type="ECO:0000256" key="1">
    <source>
        <dbReference type="ARBA" id="ARBA00005615"/>
    </source>
</evidence>
<dbReference type="GO" id="GO:0004555">
    <property type="term" value="F:alpha,alpha-trehalase activity"/>
    <property type="evidence" value="ECO:0007669"/>
    <property type="project" value="UniProtKB-EC"/>
</dbReference>
<evidence type="ECO:0000256" key="2">
    <source>
        <dbReference type="ARBA" id="ARBA00022801"/>
    </source>
</evidence>
<dbReference type="Gene3D" id="1.50.10.10">
    <property type="match status" value="1"/>
</dbReference>
<evidence type="ECO:0000313" key="7">
    <source>
        <dbReference type="Proteomes" id="UP001149813"/>
    </source>
</evidence>
<dbReference type="Pfam" id="PF01204">
    <property type="entry name" value="Trehalase"/>
    <property type="match status" value="1"/>
</dbReference>
<evidence type="ECO:0000313" key="6">
    <source>
        <dbReference type="EMBL" id="KAJ1719533.1"/>
    </source>
</evidence>
<comment type="catalytic activity">
    <reaction evidence="4">
        <text>alpha,alpha-trehalose + H2O = alpha-D-glucose + beta-D-glucose</text>
        <dbReference type="Rhea" id="RHEA:32675"/>
        <dbReference type="ChEBI" id="CHEBI:15377"/>
        <dbReference type="ChEBI" id="CHEBI:15903"/>
        <dbReference type="ChEBI" id="CHEBI:16551"/>
        <dbReference type="ChEBI" id="CHEBI:17925"/>
        <dbReference type="EC" id="3.2.1.28"/>
    </reaction>
</comment>
<comment type="caution">
    <text evidence="6">The sequence shown here is derived from an EMBL/GenBank/DDBJ whole genome shotgun (WGS) entry which is preliminary data.</text>
</comment>
<dbReference type="Proteomes" id="UP001149813">
    <property type="component" value="Unassembled WGS sequence"/>
</dbReference>
<dbReference type="AlphaFoldDB" id="A0A9W8CPX1"/>
<accession>A0A9W8CPX1</accession>
<dbReference type="InterPro" id="IPR018232">
    <property type="entry name" value="Glyco_hydro_37_CS"/>
</dbReference>
<dbReference type="GO" id="GO:0005993">
    <property type="term" value="P:trehalose catabolic process"/>
    <property type="evidence" value="ECO:0007669"/>
    <property type="project" value="TreeGrafter"/>
</dbReference>
<evidence type="ECO:0000256" key="5">
    <source>
        <dbReference type="SAM" id="SignalP"/>
    </source>
</evidence>
<proteinExistence type="inferred from homology"/>
<keyword evidence="2 4" id="KW-0378">Hydrolase</keyword>
<feature type="chain" id="PRO_5040796167" description="Trehalase" evidence="5">
    <location>
        <begin position="19"/>
        <end position="602"/>
    </location>
</feature>
<dbReference type="EMBL" id="JANBOJ010000383">
    <property type="protein sequence ID" value="KAJ1719533.1"/>
    <property type="molecule type" value="Genomic_DNA"/>
</dbReference>
<organism evidence="6 7">
    <name type="scientific">Coemansia erecta</name>
    <dbReference type="NCBI Taxonomy" id="147472"/>
    <lineage>
        <taxon>Eukaryota</taxon>
        <taxon>Fungi</taxon>
        <taxon>Fungi incertae sedis</taxon>
        <taxon>Zoopagomycota</taxon>
        <taxon>Kickxellomycotina</taxon>
        <taxon>Kickxellomycetes</taxon>
        <taxon>Kickxellales</taxon>
        <taxon>Kickxellaceae</taxon>
        <taxon>Coemansia</taxon>
    </lineage>
</organism>
<sequence>MLVKYSLLGLFVGTLALAASSTSKFYCVSPIYCKGDLLHAVQMAKLFDDDKTFVDKPTKRPVKQVLAAFEAIGGINATREALKEFVSENFGEEGQELKQVDDLPQFDPNPKFLEKVHDPLLREFGRTVHGYWKTLVREQDLTKLCDGCVSSMLPLKYHFVVPGGRFREIYYWDTYFTIEGLLVSGLKDIAKSNIRDLLDLVRMFGFVPNGARVYYQNRSQPPMLALMLEQLDQYEEEGRFVVGALDHLIKEYMYWEKYHTVTVRASDGDHVLNRYVVDTSRPRPESYSVDYTLAHSVSADPKRQAQIYSDMAAGAESGWDYSSRWVRDPLAPPDKILQGIRTSHVVPVELNAILYFNEWYIASLLGRAGRHDEAKVFYVKADTRLKAMQSVLYDSNSGLYYDFILNDDNSGRGNQSDIFSAASVWPYWWFGNRVDSAGAQKAFSFVGEVLAKNPGGIPATLINTGQQWDAPMAWPPLQYAIIRSAFAANDMKLTIDIAQAYVNNVFCAWYNTGGSIPNVLAQLPGMTDTGHMFEKFNSTTVGVQGGGGEYTVQSGFGWTNGVLFSVLNKFGGVLKTPVCPGINLEIQSASATSSAPQAASMQ</sequence>
<keyword evidence="5" id="KW-0732">Signal</keyword>
<keyword evidence="3 4" id="KW-0326">Glycosidase</keyword>
<name>A0A9W8CPX1_9FUNG</name>
<protein>
    <recommendedName>
        <fullName evidence="4">Trehalase</fullName>
        <ecNumber evidence="4">3.2.1.28</ecNumber>
    </recommendedName>
    <alternativeName>
        <fullName evidence="4">Alpha-trehalose glucohydrolase</fullName>
    </alternativeName>
</protein>
<dbReference type="EC" id="3.2.1.28" evidence="4"/>
<dbReference type="SUPFAM" id="SSF48208">
    <property type="entry name" value="Six-hairpin glycosidases"/>
    <property type="match status" value="1"/>
</dbReference>
<comment type="similarity">
    <text evidence="1 4">Belongs to the glycosyl hydrolase 37 family.</text>
</comment>
<gene>
    <name evidence="6" type="ORF">LPJ53_005725</name>
</gene>
<dbReference type="OrthoDB" id="3542292at2759"/>
<reference evidence="6" key="1">
    <citation type="submission" date="2022-07" db="EMBL/GenBank/DDBJ databases">
        <title>Phylogenomic reconstructions and comparative analyses of Kickxellomycotina fungi.</title>
        <authorList>
            <person name="Reynolds N.K."/>
            <person name="Stajich J.E."/>
            <person name="Barry K."/>
            <person name="Grigoriev I.V."/>
            <person name="Crous P."/>
            <person name="Smith M.E."/>
        </authorList>
    </citation>
    <scope>NUCLEOTIDE SEQUENCE</scope>
    <source>
        <strain evidence="6">NBRC 32514</strain>
    </source>
</reference>
<evidence type="ECO:0000256" key="4">
    <source>
        <dbReference type="RuleBase" id="RU361180"/>
    </source>
</evidence>
<dbReference type="InterPro" id="IPR008928">
    <property type="entry name" value="6-hairpin_glycosidase_sf"/>
</dbReference>
<evidence type="ECO:0000256" key="3">
    <source>
        <dbReference type="ARBA" id="ARBA00023295"/>
    </source>
</evidence>
<feature type="signal peptide" evidence="5">
    <location>
        <begin position="1"/>
        <end position="18"/>
    </location>
</feature>